<evidence type="ECO:0000256" key="2">
    <source>
        <dbReference type="ARBA" id="ARBA00023315"/>
    </source>
</evidence>
<dbReference type="RefSeq" id="WP_183263416.1">
    <property type="nucleotide sequence ID" value="NZ_BAAAVZ010000016.1"/>
</dbReference>
<organism evidence="4 5">
    <name type="scientific">Aminobacter niigataensis</name>
    <dbReference type="NCBI Taxonomy" id="83265"/>
    <lineage>
        <taxon>Bacteria</taxon>
        <taxon>Pseudomonadati</taxon>
        <taxon>Pseudomonadota</taxon>
        <taxon>Alphaproteobacteria</taxon>
        <taxon>Hyphomicrobiales</taxon>
        <taxon>Phyllobacteriaceae</taxon>
        <taxon>Aminobacter</taxon>
    </lineage>
</organism>
<dbReference type="CDD" id="cd04301">
    <property type="entry name" value="NAT_SF"/>
    <property type="match status" value="1"/>
</dbReference>
<reference evidence="4 5" key="1">
    <citation type="submission" date="2020-08" db="EMBL/GenBank/DDBJ databases">
        <title>Genomic Encyclopedia of Type Strains, Phase IV (KMG-IV): sequencing the most valuable type-strain genomes for metagenomic binning, comparative biology and taxonomic classification.</title>
        <authorList>
            <person name="Goeker M."/>
        </authorList>
    </citation>
    <scope>NUCLEOTIDE SEQUENCE [LARGE SCALE GENOMIC DNA]</scope>
    <source>
        <strain evidence="4 5">DSM 7050</strain>
    </source>
</reference>
<evidence type="ECO:0000313" key="5">
    <source>
        <dbReference type="Proteomes" id="UP000539538"/>
    </source>
</evidence>
<comment type="caution">
    <text evidence="4">The sequence shown here is derived from an EMBL/GenBank/DDBJ whole genome shotgun (WGS) entry which is preliminary data.</text>
</comment>
<proteinExistence type="predicted"/>
<dbReference type="PANTHER" id="PTHR10545:SF29">
    <property type="entry name" value="GH14572P-RELATED"/>
    <property type="match status" value="1"/>
</dbReference>
<dbReference type="SUPFAM" id="SSF55729">
    <property type="entry name" value="Acyl-CoA N-acyltransferases (Nat)"/>
    <property type="match status" value="1"/>
</dbReference>
<dbReference type="PROSITE" id="PS51186">
    <property type="entry name" value="GNAT"/>
    <property type="match status" value="1"/>
</dbReference>
<keyword evidence="1" id="KW-0808">Transferase</keyword>
<keyword evidence="5" id="KW-1185">Reference proteome</keyword>
<dbReference type="Pfam" id="PF00583">
    <property type="entry name" value="Acetyltransf_1"/>
    <property type="match status" value="1"/>
</dbReference>
<protein>
    <submittedName>
        <fullName evidence="4">Ribosomal protein S18 acetylase RimI-like enzyme</fullName>
    </submittedName>
</protein>
<sequence>MSITAKRPIAVTIRPATSDDAALLMQAITGLAEHVGEADGVACTEADLRRFGFGENPAFEAVIAKVDGAFAGMCLFFPIFSSWYGRPGVFVQDLYVDKHFRSLGIGERLLRHVAGLCRGRGGVYMRLAVDDDNARAHPFYVRLGFAWTSDQRSYIASGDAFAGLSGAIGEQT</sequence>
<dbReference type="InterPro" id="IPR000182">
    <property type="entry name" value="GNAT_dom"/>
</dbReference>
<evidence type="ECO:0000259" key="3">
    <source>
        <dbReference type="PROSITE" id="PS51186"/>
    </source>
</evidence>
<dbReference type="InterPro" id="IPR051016">
    <property type="entry name" value="Diverse_Substrate_AcTransf"/>
</dbReference>
<accession>A0ABR6L4D1</accession>
<dbReference type="EMBL" id="JACHOT010000004">
    <property type="protein sequence ID" value="MBB4651662.1"/>
    <property type="molecule type" value="Genomic_DNA"/>
</dbReference>
<dbReference type="InterPro" id="IPR016181">
    <property type="entry name" value="Acyl_CoA_acyltransferase"/>
</dbReference>
<dbReference type="Gene3D" id="3.40.630.30">
    <property type="match status" value="1"/>
</dbReference>
<evidence type="ECO:0000313" key="4">
    <source>
        <dbReference type="EMBL" id="MBB4651662.1"/>
    </source>
</evidence>
<dbReference type="PANTHER" id="PTHR10545">
    <property type="entry name" value="DIAMINE N-ACETYLTRANSFERASE"/>
    <property type="match status" value="1"/>
</dbReference>
<name>A0ABR6L4D1_9HYPH</name>
<gene>
    <name evidence="4" type="ORF">GGQ99_003429</name>
</gene>
<keyword evidence="2" id="KW-0012">Acyltransferase</keyword>
<dbReference type="Proteomes" id="UP000539538">
    <property type="component" value="Unassembled WGS sequence"/>
</dbReference>
<evidence type="ECO:0000256" key="1">
    <source>
        <dbReference type="ARBA" id="ARBA00022679"/>
    </source>
</evidence>
<feature type="domain" description="N-acetyltransferase" evidence="3">
    <location>
        <begin position="11"/>
        <end position="167"/>
    </location>
</feature>